<dbReference type="AlphaFoldDB" id="A0A096CRX3"/>
<reference evidence="1 2" key="1">
    <citation type="submission" date="2014-07" db="EMBL/GenBank/DDBJ databases">
        <authorList>
            <person name="McCorrison J."/>
            <person name="Sanka R."/>
            <person name="Torralba M."/>
            <person name="Gillis M."/>
            <person name="Haft D.H."/>
            <person name="Methe B."/>
            <person name="Sutton G."/>
            <person name="Nelson K.E."/>
        </authorList>
    </citation>
    <scope>NUCLEOTIDE SEQUENCE [LARGE SCALE GENOMIC DNA]</scope>
    <source>
        <strain evidence="1 2">DNF00314</strain>
    </source>
</reference>
<organism evidence="1 2">
    <name type="scientific">Veillonella montpellierensis DNF00314</name>
    <dbReference type="NCBI Taxonomy" id="1401067"/>
    <lineage>
        <taxon>Bacteria</taxon>
        <taxon>Bacillati</taxon>
        <taxon>Bacillota</taxon>
        <taxon>Negativicutes</taxon>
        <taxon>Veillonellales</taxon>
        <taxon>Veillonellaceae</taxon>
        <taxon>Veillonella</taxon>
    </lineage>
</organism>
<gene>
    <name evidence="1" type="ORF">HMPREF0872_00365</name>
</gene>
<keyword evidence="2" id="KW-1185">Reference proteome</keyword>
<dbReference type="Proteomes" id="UP000029628">
    <property type="component" value="Unassembled WGS sequence"/>
</dbReference>
<comment type="caution">
    <text evidence="1">The sequence shown here is derived from an EMBL/GenBank/DDBJ whole genome shotgun (WGS) entry which is preliminary data.</text>
</comment>
<evidence type="ECO:0000313" key="1">
    <source>
        <dbReference type="EMBL" id="KGF48094.1"/>
    </source>
</evidence>
<evidence type="ECO:0000313" key="2">
    <source>
        <dbReference type="Proteomes" id="UP000029628"/>
    </source>
</evidence>
<dbReference type="EMBL" id="JRNT01000005">
    <property type="protein sequence ID" value="KGF48094.1"/>
    <property type="molecule type" value="Genomic_DNA"/>
</dbReference>
<name>A0A096CRX3_9FIRM</name>
<sequence>MQRKCHRCGKLFTPESADKICNQCIYEIQHGELMCDKHVEKKVIIKDEKKEGDLTKKYKKTCVICGNEFSTNRKDKKTCGVACTHEYNKKIKREIYNKKGINR</sequence>
<accession>A0A096CRX3</accession>
<proteinExistence type="predicted"/>
<protein>
    <submittedName>
        <fullName evidence="1">Uncharacterized protein</fullName>
    </submittedName>
</protein>